<keyword evidence="1" id="KW-0812">Transmembrane</keyword>
<dbReference type="EnsemblMetazoa" id="Aqu2.1.32093_001">
    <property type="protein sequence ID" value="Aqu2.1.32093_001"/>
    <property type="gene ID" value="Aqu2.1.32093"/>
</dbReference>
<evidence type="ECO:0000313" key="3">
    <source>
        <dbReference type="EnsemblMetazoa" id="Aqu2.1.32093_001"/>
    </source>
</evidence>
<feature type="chain" id="PRO_5010865954" evidence="2">
    <location>
        <begin position="22"/>
        <end position="608"/>
    </location>
</feature>
<feature type="transmembrane region" description="Helical" evidence="1">
    <location>
        <begin position="198"/>
        <end position="216"/>
    </location>
</feature>
<feature type="transmembrane region" description="Helical" evidence="1">
    <location>
        <begin position="474"/>
        <end position="492"/>
    </location>
</feature>
<dbReference type="InParanoid" id="A0A1X7UWE5"/>
<feature type="transmembrane region" description="Helical" evidence="1">
    <location>
        <begin position="139"/>
        <end position="162"/>
    </location>
</feature>
<name>A0A1X7UWE5_AMPQE</name>
<feature type="transmembrane region" description="Helical" evidence="1">
    <location>
        <begin position="512"/>
        <end position="530"/>
    </location>
</feature>
<keyword evidence="2" id="KW-0732">Signal</keyword>
<evidence type="ECO:0000256" key="1">
    <source>
        <dbReference type="SAM" id="Phobius"/>
    </source>
</evidence>
<reference evidence="3" key="1">
    <citation type="submission" date="2017-05" db="UniProtKB">
        <authorList>
            <consortium name="EnsemblMetazoa"/>
        </authorList>
    </citation>
    <scope>IDENTIFICATION</scope>
</reference>
<proteinExistence type="predicted"/>
<feature type="transmembrane region" description="Helical" evidence="1">
    <location>
        <begin position="419"/>
        <end position="438"/>
    </location>
</feature>
<sequence>MKSNILFFCFCAVYLAAASLASDHEEDHQNDVTSCSIGPQKNFRGFFKTHVTMEDSGNRSLVSLLTCLSCEKKYNNTVVAFLCPYHYGAINITKENIMKGGCESFSRTGELCSKCNNRTSLAMSSYTLQCRQKEKCHTYHWLLFFAVEILPVTFIYIVFIIFNIRITSGYANSYILYSQFITFQLISISFHYGSRTEYSESGSIIVIVVTLMYKFCSFQLGHPASSHLCVHDSLDQLMSVALQYTSVFYALLLAFIGYVVVELHSHQFRLIVWISKPFSWCLRFRDRSVDPKTVALNTLAGFYYMAFAKLAAVSLFLLASTHVYDENGDVIDHVCFYDSSMSFMKNGHLKYAILAIAVLVFLVFGPVLLMILYSFQCFRKCLGKCRLNRPGLVILMNAFQGCYKDGVTIGHNCRWFSSYYYIARVAVFSIGVLLIDPMNVLEVHLLYLLIILVTIALILCFMPYKYMLYNKLDIFIFCYCSFILSTTSYQDLFVTPGGALDTNSPQTKYLEIIIYILIGFPLIGATLYVLEKLLGMKIRFLYRWYRRRTNRESCNQSLSLIEDTAPVPPLLRTISGISTPSLPDRMMQPDVYRFNSPGTMSPNYGSVP</sequence>
<protein>
    <submittedName>
        <fullName evidence="3">Uncharacterized protein</fullName>
    </submittedName>
</protein>
<evidence type="ECO:0000256" key="2">
    <source>
        <dbReference type="SAM" id="SignalP"/>
    </source>
</evidence>
<accession>A0A1X7UWE5</accession>
<feature type="signal peptide" evidence="2">
    <location>
        <begin position="1"/>
        <end position="21"/>
    </location>
</feature>
<organism evidence="3">
    <name type="scientific">Amphimedon queenslandica</name>
    <name type="common">Sponge</name>
    <dbReference type="NCBI Taxonomy" id="400682"/>
    <lineage>
        <taxon>Eukaryota</taxon>
        <taxon>Metazoa</taxon>
        <taxon>Porifera</taxon>
        <taxon>Demospongiae</taxon>
        <taxon>Heteroscleromorpha</taxon>
        <taxon>Haplosclerida</taxon>
        <taxon>Niphatidae</taxon>
        <taxon>Amphimedon</taxon>
    </lineage>
</organism>
<dbReference type="AlphaFoldDB" id="A0A1X7UWE5"/>
<feature type="transmembrane region" description="Helical" evidence="1">
    <location>
        <begin position="351"/>
        <end position="375"/>
    </location>
</feature>
<feature type="transmembrane region" description="Helical" evidence="1">
    <location>
        <begin position="294"/>
        <end position="319"/>
    </location>
</feature>
<keyword evidence="1" id="KW-1133">Transmembrane helix</keyword>
<keyword evidence="1" id="KW-0472">Membrane</keyword>
<feature type="transmembrane region" description="Helical" evidence="1">
    <location>
        <begin position="174"/>
        <end position="192"/>
    </location>
</feature>
<feature type="transmembrane region" description="Helical" evidence="1">
    <location>
        <begin position="444"/>
        <end position="462"/>
    </location>
</feature>
<feature type="transmembrane region" description="Helical" evidence="1">
    <location>
        <begin position="237"/>
        <end position="260"/>
    </location>
</feature>